<gene>
    <name evidence="4" type="ORF">SAMN06296008_102158</name>
</gene>
<evidence type="ECO:0000259" key="2">
    <source>
        <dbReference type="Pfam" id="PF03972"/>
    </source>
</evidence>
<dbReference type="SUPFAM" id="SSF103378">
    <property type="entry name" value="2-methylcitrate dehydratase PrpD"/>
    <property type="match status" value="1"/>
</dbReference>
<feature type="domain" description="MmgE/PrpD N-terminal" evidence="2">
    <location>
        <begin position="6"/>
        <end position="251"/>
    </location>
</feature>
<evidence type="ECO:0000313" key="4">
    <source>
        <dbReference type="EMBL" id="SMC33005.1"/>
    </source>
</evidence>
<dbReference type="Gene3D" id="3.30.1330.120">
    <property type="entry name" value="2-methylcitrate dehydratase PrpD"/>
    <property type="match status" value="1"/>
</dbReference>
<keyword evidence="5" id="KW-1185">Reference proteome</keyword>
<comment type="similarity">
    <text evidence="1">Belongs to the PrpD family.</text>
</comment>
<evidence type="ECO:0000259" key="3">
    <source>
        <dbReference type="Pfam" id="PF19305"/>
    </source>
</evidence>
<accession>A0A1W1YA40</accession>
<dbReference type="AlphaFoldDB" id="A0A1W1YA40"/>
<dbReference type="InterPro" id="IPR042188">
    <property type="entry name" value="MmgE/PrpD_sf_2"/>
</dbReference>
<name>A0A1W1YA40_9BURK</name>
<dbReference type="InterPro" id="IPR045336">
    <property type="entry name" value="MmgE_PrpD_N"/>
</dbReference>
<dbReference type="PANTHER" id="PTHR16943:SF8">
    <property type="entry name" value="2-METHYLCITRATE DEHYDRATASE"/>
    <property type="match status" value="1"/>
</dbReference>
<dbReference type="InterPro" id="IPR005656">
    <property type="entry name" value="MmgE_PrpD"/>
</dbReference>
<dbReference type="STRING" id="1938817.SAMN06296008_102158"/>
<evidence type="ECO:0000256" key="1">
    <source>
        <dbReference type="ARBA" id="ARBA00006174"/>
    </source>
</evidence>
<protein>
    <submittedName>
        <fullName evidence="4">2-methylcitrate dehydratase PrpD</fullName>
    </submittedName>
</protein>
<dbReference type="InterPro" id="IPR045337">
    <property type="entry name" value="MmgE_PrpD_C"/>
</dbReference>
<dbReference type="GO" id="GO:0016829">
    <property type="term" value="F:lyase activity"/>
    <property type="evidence" value="ECO:0007669"/>
    <property type="project" value="InterPro"/>
</dbReference>
<dbReference type="InterPro" id="IPR036148">
    <property type="entry name" value="MmgE/PrpD_sf"/>
</dbReference>
<organism evidence="4 5">
    <name type="scientific">Polynucleobacter kasalickyi</name>
    <dbReference type="NCBI Taxonomy" id="1938817"/>
    <lineage>
        <taxon>Bacteria</taxon>
        <taxon>Pseudomonadati</taxon>
        <taxon>Pseudomonadota</taxon>
        <taxon>Betaproteobacteria</taxon>
        <taxon>Burkholderiales</taxon>
        <taxon>Burkholderiaceae</taxon>
        <taxon>Polynucleobacter</taxon>
    </lineage>
</organism>
<dbReference type="Pfam" id="PF03972">
    <property type="entry name" value="MmgE_PrpD_N"/>
    <property type="match status" value="1"/>
</dbReference>
<dbReference type="Proteomes" id="UP000192708">
    <property type="component" value="Unassembled WGS sequence"/>
</dbReference>
<dbReference type="RefSeq" id="WP_084282465.1">
    <property type="nucleotide sequence ID" value="NZ_FWXJ01000002.1"/>
</dbReference>
<dbReference type="Pfam" id="PF19305">
    <property type="entry name" value="MmgE_PrpD_C"/>
    <property type="match status" value="1"/>
</dbReference>
<sequence>MTASEILANFCLEQQLTSIPNDVKAMAKSVIVDTVGVATYGSQFPWSQAIAKYATAVGSGGSSRVFGMANTRLNASAAALANGSFTHAFEQDSLRKPGAGVHPGATIVAPAWSVAEELGATGSELMHAVIIACEVMFRIGAASLHTSEKKGFHAPGLTGPYGSAIAAGILMKLNPSQLSAALGIAGSMSAGLLAFTKANKGADVKRLHLGRAAEAGIVAARLAKEGLEGPENILEGHFGFLESYCSNSNPELLTKDLGSAWETQKICLKAFPCHVTSHTTIESLRILMQEHSFTAAEVSKIDVEVSDKVLSHHVIRQPSDVKQAQYSLPFCVAWALYRDPYQPENMNESILTDAFITKMSQAMTLTPFITPNKNNTAWSSLLKITLQSGKVIERWSDEFTGSPTKPLTGAGLKNRFFQLTGQGSLVTKELWWDSLNELEQVSRLGSLPDLIYLKKV</sequence>
<feature type="domain" description="MmgE/PrpD C-terminal" evidence="3">
    <location>
        <begin position="271"/>
        <end position="421"/>
    </location>
</feature>
<evidence type="ECO:0000313" key="5">
    <source>
        <dbReference type="Proteomes" id="UP000192708"/>
    </source>
</evidence>
<dbReference type="EMBL" id="FWXJ01000002">
    <property type="protein sequence ID" value="SMC33005.1"/>
    <property type="molecule type" value="Genomic_DNA"/>
</dbReference>
<reference evidence="4 5" key="1">
    <citation type="submission" date="2017-04" db="EMBL/GenBank/DDBJ databases">
        <authorList>
            <person name="Afonso C.L."/>
            <person name="Miller P.J."/>
            <person name="Scott M.A."/>
            <person name="Spackman E."/>
            <person name="Goraichik I."/>
            <person name="Dimitrov K.M."/>
            <person name="Suarez D.L."/>
            <person name="Swayne D.E."/>
        </authorList>
    </citation>
    <scope>NUCLEOTIDE SEQUENCE [LARGE SCALE GENOMIC DNA]</scope>
    <source>
        <strain evidence="4 5">VK13</strain>
    </source>
</reference>
<proteinExistence type="inferred from homology"/>
<dbReference type="OrthoDB" id="8627321at2"/>
<dbReference type="Gene3D" id="1.10.4100.10">
    <property type="entry name" value="2-methylcitrate dehydratase PrpD"/>
    <property type="match status" value="1"/>
</dbReference>
<dbReference type="PANTHER" id="PTHR16943">
    <property type="entry name" value="2-METHYLCITRATE DEHYDRATASE-RELATED"/>
    <property type="match status" value="1"/>
</dbReference>
<dbReference type="InterPro" id="IPR042183">
    <property type="entry name" value="MmgE/PrpD_sf_1"/>
</dbReference>